<reference evidence="3" key="3">
    <citation type="submission" date="2014-01" db="EMBL/GenBank/DDBJ databases">
        <title>Evolution of pathogenesis and genome organization in the Tremellales.</title>
        <authorList>
            <person name="Cuomo C."/>
            <person name="Litvintseva A."/>
            <person name="Heitman J."/>
            <person name="Chen Y."/>
            <person name="Sun S."/>
            <person name="Springer D."/>
            <person name="Dromer F."/>
            <person name="Young S."/>
            <person name="Zeng Q."/>
            <person name="Chapman S."/>
            <person name="Gujja S."/>
            <person name="Saif S."/>
            <person name="Birren B."/>
        </authorList>
    </citation>
    <scope>NUCLEOTIDE SEQUENCE</scope>
    <source>
        <strain evidence="3">CBS 10118</strain>
    </source>
</reference>
<evidence type="ECO:0000313" key="3">
    <source>
        <dbReference type="EMBL" id="OCF26911.1"/>
    </source>
</evidence>
<accession>A0A1B9G7D7</accession>
<organism evidence="3">
    <name type="scientific">Kwoniella bestiolae CBS 10118</name>
    <dbReference type="NCBI Taxonomy" id="1296100"/>
    <lineage>
        <taxon>Eukaryota</taxon>
        <taxon>Fungi</taxon>
        <taxon>Dikarya</taxon>
        <taxon>Basidiomycota</taxon>
        <taxon>Agaricomycotina</taxon>
        <taxon>Tremellomycetes</taxon>
        <taxon>Tremellales</taxon>
        <taxon>Cryptococcaceae</taxon>
        <taxon>Kwoniella</taxon>
    </lineage>
</organism>
<dbReference type="OrthoDB" id="2565142at2759"/>
<evidence type="ECO:0000313" key="5">
    <source>
        <dbReference type="Proteomes" id="UP000092730"/>
    </source>
</evidence>
<dbReference type="GeneID" id="30209001"/>
<evidence type="ECO:0000313" key="4">
    <source>
        <dbReference type="EMBL" id="WVW79262.1"/>
    </source>
</evidence>
<feature type="region of interest" description="Disordered" evidence="1">
    <location>
        <begin position="219"/>
        <end position="252"/>
    </location>
</feature>
<feature type="signal peptide" evidence="2">
    <location>
        <begin position="1"/>
        <end position="16"/>
    </location>
</feature>
<feature type="chain" id="PRO_5042334875" evidence="2">
    <location>
        <begin position="17"/>
        <end position="252"/>
    </location>
</feature>
<feature type="compositionally biased region" description="Acidic residues" evidence="1">
    <location>
        <begin position="219"/>
        <end position="231"/>
    </location>
</feature>
<reference evidence="4" key="2">
    <citation type="submission" date="2013-07" db="EMBL/GenBank/DDBJ databases">
        <authorList>
            <consortium name="The Broad Institute Genome Sequencing Platform"/>
            <person name="Cuomo C."/>
            <person name="Litvintseva A."/>
            <person name="Chen Y."/>
            <person name="Heitman J."/>
            <person name="Sun S."/>
            <person name="Springer D."/>
            <person name="Dromer F."/>
            <person name="Young S.K."/>
            <person name="Zeng Q."/>
            <person name="Gargeya S."/>
            <person name="Fitzgerald M."/>
            <person name="Abouelleil A."/>
            <person name="Alvarado L."/>
            <person name="Berlin A.M."/>
            <person name="Chapman S.B."/>
            <person name="Dewar J."/>
            <person name="Goldberg J."/>
            <person name="Griggs A."/>
            <person name="Gujja S."/>
            <person name="Hansen M."/>
            <person name="Howarth C."/>
            <person name="Imamovic A."/>
            <person name="Larimer J."/>
            <person name="McCowan C."/>
            <person name="Murphy C."/>
            <person name="Pearson M."/>
            <person name="Priest M."/>
            <person name="Roberts A."/>
            <person name="Saif S."/>
            <person name="Shea T."/>
            <person name="Sykes S."/>
            <person name="Wortman J."/>
            <person name="Nusbaum C."/>
            <person name="Birren B."/>
        </authorList>
    </citation>
    <scope>NUCLEOTIDE SEQUENCE</scope>
    <source>
        <strain evidence="4">CBS 10118</strain>
    </source>
</reference>
<evidence type="ECO:0000256" key="1">
    <source>
        <dbReference type="SAM" id="MobiDB-lite"/>
    </source>
</evidence>
<sequence>MKPFAILLIIAIQALAVFSFSFPYDFLANSIDQFDQNVTPQSIKSLSKEADSMLYVLRCLSTADWGKIFENMKDNSKDECGKHDGHRSNSEGGPQEEEHEYFMNWDDLPETIKQYIEDHPYQSAFYVINGVVFIAPGLVWGPVLWLLGFSGIGPAAASAASFAQSLVHPVVSKGVFAVFQSAKMGGYGVRIMDITVRTGMGIFGGGCWFGGCFDGDDNGGNEGEEASEGEGDQGGKNDGGRKRVTGVSRFDL</sequence>
<dbReference type="InterPro" id="IPR038213">
    <property type="entry name" value="IFI6/IFI27-like_sf"/>
</dbReference>
<dbReference type="EMBL" id="CP144541">
    <property type="protein sequence ID" value="WVW79262.1"/>
    <property type="molecule type" value="Genomic_DNA"/>
</dbReference>
<keyword evidence="5" id="KW-1185">Reference proteome</keyword>
<dbReference type="STRING" id="1296100.A0A1B9G7D7"/>
<reference evidence="4" key="4">
    <citation type="submission" date="2024-02" db="EMBL/GenBank/DDBJ databases">
        <title>Comparative genomics of Cryptococcus and Kwoniella reveals pathogenesis evolution and contrasting modes of karyotype evolution via chromosome fusion or intercentromeric recombination.</title>
        <authorList>
            <person name="Coelho M.A."/>
            <person name="David-Palma M."/>
            <person name="Shea T."/>
            <person name="Bowers K."/>
            <person name="McGinley-Smith S."/>
            <person name="Mohammad A.W."/>
            <person name="Gnirke A."/>
            <person name="Yurkov A.M."/>
            <person name="Nowrousian M."/>
            <person name="Sun S."/>
            <person name="Cuomo C.A."/>
            <person name="Heitman J."/>
        </authorList>
    </citation>
    <scope>NUCLEOTIDE SEQUENCE</scope>
    <source>
        <strain evidence="4">CBS 10118</strain>
    </source>
</reference>
<gene>
    <name evidence="3" type="ORF">I302_04602</name>
    <name evidence="4" type="ORF">I302_101229</name>
</gene>
<name>A0A1B9G7D7_9TREE</name>
<feature type="compositionally biased region" description="Basic and acidic residues" evidence="1">
    <location>
        <begin position="77"/>
        <end position="89"/>
    </location>
</feature>
<dbReference type="Proteomes" id="UP000092730">
    <property type="component" value="Chromosome 1"/>
</dbReference>
<proteinExistence type="predicted"/>
<dbReference type="AlphaFoldDB" id="A0A1B9G7D7"/>
<dbReference type="KEGG" id="kbi:30209001"/>
<keyword evidence="2" id="KW-0732">Signal</keyword>
<feature type="region of interest" description="Disordered" evidence="1">
    <location>
        <begin position="77"/>
        <end position="98"/>
    </location>
</feature>
<dbReference type="VEuPathDB" id="FungiDB:I302_04602"/>
<protein>
    <submittedName>
        <fullName evidence="3">Uncharacterized protein</fullName>
    </submittedName>
</protein>
<evidence type="ECO:0000256" key="2">
    <source>
        <dbReference type="SAM" id="SignalP"/>
    </source>
</evidence>
<dbReference type="Gene3D" id="6.10.110.10">
    <property type="match status" value="1"/>
</dbReference>
<reference evidence="3" key="1">
    <citation type="submission" date="2013-07" db="EMBL/GenBank/DDBJ databases">
        <title>The Genome Sequence of Cryptococcus bestiolae CBS10118.</title>
        <authorList>
            <consortium name="The Broad Institute Genome Sequencing Platform"/>
            <person name="Cuomo C."/>
            <person name="Litvintseva A."/>
            <person name="Chen Y."/>
            <person name="Heitman J."/>
            <person name="Sun S."/>
            <person name="Springer D."/>
            <person name="Dromer F."/>
            <person name="Young S.K."/>
            <person name="Zeng Q."/>
            <person name="Gargeya S."/>
            <person name="Fitzgerald M."/>
            <person name="Abouelleil A."/>
            <person name="Alvarado L."/>
            <person name="Berlin A.M."/>
            <person name="Chapman S.B."/>
            <person name="Dewar J."/>
            <person name="Goldberg J."/>
            <person name="Griggs A."/>
            <person name="Gujja S."/>
            <person name="Hansen M."/>
            <person name="Howarth C."/>
            <person name="Imamovic A."/>
            <person name="Larimer J."/>
            <person name="McCowan C."/>
            <person name="Murphy C."/>
            <person name="Pearson M."/>
            <person name="Priest M."/>
            <person name="Roberts A."/>
            <person name="Saif S."/>
            <person name="Shea T."/>
            <person name="Sykes S."/>
            <person name="Wortman J."/>
            <person name="Nusbaum C."/>
            <person name="Birren B."/>
        </authorList>
    </citation>
    <scope>NUCLEOTIDE SEQUENCE [LARGE SCALE GENOMIC DNA]</scope>
    <source>
        <strain evidence="3">CBS 10118</strain>
    </source>
</reference>
<dbReference type="EMBL" id="KI894020">
    <property type="protein sequence ID" value="OCF26911.1"/>
    <property type="molecule type" value="Genomic_DNA"/>
</dbReference>
<dbReference type="RefSeq" id="XP_019047981.1">
    <property type="nucleotide sequence ID" value="XM_019191233.1"/>
</dbReference>